<dbReference type="RefSeq" id="WP_073322813.1">
    <property type="nucleotide sequence ID" value="NZ_FQWD01000003.1"/>
</dbReference>
<dbReference type="InterPro" id="IPR059019">
    <property type="entry name" value="WHD_CapW"/>
</dbReference>
<keyword evidence="5" id="KW-1185">Reference proteome</keyword>
<proteinExistence type="predicted"/>
<reference evidence="5" key="1">
    <citation type="submission" date="2016-11" db="EMBL/GenBank/DDBJ databases">
        <authorList>
            <person name="Varghese N."/>
            <person name="Submissions S."/>
        </authorList>
    </citation>
    <scope>NUCLEOTIDE SEQUENCE [LARGE SCALE GENOMIC DNA]</scope>
    <source>
        <strain evidence="5">CGMCC 1.8995</strain>
    </source>
</reference>
<dbReference type="Pfam" id="PF26109">
    <property type="entry name" value="WHD_BrxR"/>
    <property type="match status" value="1"/>
</dbReference>
<dbReference type="PANTHER" id="PTHR34580">
    <property type="match status" value="1"/>
</dbReference>
<feature type="domain" description="DNA-binding transcriptional repressor CapW winged helix-turn-helix" evidence="3">
    <location>
        <begin position="10"/>
        <end position="87"/>
    </location>
</feature>
<gene>
    <name evidence="4" type="ORF">SAMN05216361_2193</name>
</gene>
<evidence type="ECO:0000259" key="3">
    <source>
        <dbReference type="Pfam" id="PF26109"/>
    </source>
</evidence>
<dbReference type="PIRSF" id="PIRSF015558">
    <property type="entry name" value="Txn_reg_DeoR_prd"/>
    <property type="match status" value="1"/>
</dbReference>
<feature type="domain" description="DNA-binding transcriptional repressor CapW C-terminal dimerisation" evidence="2">
    <location>
        <begin position="202"/>
        <end position="271"/>
    </location>
</feature>
<dbReference type="STRING" id="634436.SAMN05216361_2193"/>
<dbReference type="OrthoDB" id="9807255at2"/>
<evidence type="ECO:0000259" key="1">
    <source>
        <dbReference type="Pfam" id="PF13280"/>
    </source>
</evidence>
<dbReference type="InterPro" id="IPR059020">
    <property type="entry name" value="CapW_CTD"/>
</dbReference>
<evidence type="ECO:0000259" key="2">
    <source>
        <dbReference type="Pfam" id="PF26107"/>
    </source>
</evidence>
<dbReference type="PANTHER" id="PTHR34580:SF3">
    <property type="entry name" value="PROTEIN PAFB"/>
    <property type="match status" value="1"/>
</dbReference>
<dbReference type="Proteomes" id="UP000184520">
    <property type="component" value="Unassembled WGS sequence"/>
</dbReference>
<protein>
    <submittedName>
        <fullName evidence="4">WYL domain-containing protein</fullName>
    </submittedName>
</protein>
<dbReference type="InterPro" id="IPR016634">
    <property type="entry name" value="CapW-like"/>
</dbReference>
<dbReference type="AlphaFoldDB" id="A0A1M5JP29"/>
<evidence type="ECO:0000313" key="5">
    <source>
        <dbReference type="Proteomes" id="UP000184520"/>
    </source>
</evidence>
<name>A0A1M5JP29_9ALTE</name>
<organism evidence="4 5">
    <name type="scientific">Marisediminitalea aggregata</name>
    <dbReference type="NCBI Taxonomy" id="634436"/>
    <lineage>
        <taxon>Bacteria</taxon>
        <taxon>Pseudomonadati</taxon>
        <taxon>Pseudomonadota</taxon>
        <taxon>Gammaproteobacteria</taxon>
        <taxon>Alteromonadales</taxon>
        <taxon>Alteromonadaceae</taxon>
        <taxon>Marisediminitalea</taxon>
    </lineage>
</organism>
<accession>A0A1M5JP29</accession>
<evidence type="ECO:0000313" key="4">
    <source>
        <dbReference type="EMBL" id="SHG42342.1"/>
    </source>
</evidence>
<dbReference type="InterPro" id="IPR051534">
    <property type="entry name" value="CBASS_pafABC_assoc_protein"/>
</dbReference>
<feature type="domain" description="WYL" evidence="1">
    <location>
        <begin position="116"/>
        <end position="179"/>
    </location>
</feature>
<dbReference type="EMBL" id="FQWD01000003">
    <property type="protein sequence ID" value="SHG42342.1"/>
    <property type="molecule type" value="Genomic_DNA"/>
</dbReference>
<sequence length="277" mass="32140">MDNLNGSIYFWFIELLSYWQGQVNSSDVSKFFGISNTQAKKHISSYKLLCPNNLQYCNRQKSQIAQVDFQLHFINGDASEYLNWLNNHTLKSSNVYSAITHAELTLPPRNISPIIMRSLVNAIKQSRRLDVEYISLSNSVSEGRVIQPHTFVKTGLRWHLRGYCEYRSEYRDFVLSRFSGEPFLMDAATQTIEGDLAWNTLVTLCFRPDPRLTEVQKRVIERDYQMKNGELKVTTKAALAQYLIQEMQVRIDSLAKTPQQQQLVLVNEDDLKPWLFS</sequence>
<dbReference type="Pfam" id="PF13280">
    <property type="entry name" value="WYL"/>
    <property type="match status" value="1"/>
</dbReference>
<dbReference type="PROSITE" id="PS52050">
    <property type="entry name" value="WYL"/>
    <property type="match status" value="1"/>
</dbReference>
<dbReference type="InterPro" id="IPR026881">
    <property type="entry name" value="WYL_dom"/>
</dbReference>
<dbReference type="Pfam" id="PF26107">
    <property type="entry name" value="BrxR_CTD"/>
    <property type="match status" value="1"/>
</dbReference>